<keyword evidence="2" id="KW-0121">Carboxypeptidase</keyword>
<dbReference type="Pfam" id="PF00450">
    <property type="entry name" value="Peptidase_S10"/>
    <property type="match status" value="1"/>
</dbReference>
<accession>A0AAW0D752</accession>
<gene>
    <name evidence="6" type="ORF">VNI00_006865</name>
</gene>
<comment type="similarity">
    <text evidence="1">Belongs to the peptidase S10 family.</text>
</comment>
<dbReference type="InterPro" id="IPR029058">
    <property type="entry name" value="AB_hydrolase_fold"/>
</dbReference>
<sequence length="250" mass="28175">MLGNGITDIYTMVISFYDMTCTPATVPPILSIDTCVRMKQAIPRCEQWLKKSCIDTFDAINCKAARTFCLRELAEPYDSDGRNPYFIGGPYCEDDLCGSEAIKNMTIYLNLPEVRNTLGVDPAKGNFSAINYTIPNAFSVKMDDYEQTTLYVGALLERGIRVLIYVGNYDWICNWVGNERWTLNLEWTEQKEFVKQPLREWFVDGKVAGLTRSVGGFTFATIEGAGHMAPGDKPTEALALMQRWIARKGL</sequence>
<evidence type="ECO:0000256" key="2">
    <source>
        <dbReference type="ARBA" id="ARBA00022645"/>
    </source>
</evidence>
<dbReference type="Gene3D" id="3.40.50.12670">
    <property type="match status" value="1"/>
</dbReference>
<dbReference type="InterPro" id="IPR001563">
    <property type="entry name" value="Peptidase_S10"/>
</dbReference>
<dbReference type="GO" id="GO:0006508">
    <property type="term" value="P:proteolysis"/>
    <property type="evidence" value="ECO:0007669"/>
    <property type="project" value="UniProtKB-KW"/>
</dbReference>
<evidence type="ECO:0000313" key="6">
    <source>
        <dbReference type="EMBL" id="KAK7047199.1"/>
    </source>
</evidence>
<dbReference type="GO" id="GO:0004185">
    <property type="term" value="F:serine-type carboxypeptidase activity"/>
    <property type="evidence" value="ECO:0007669"/>
    <property type="project" value="InterPro"/>
</dbReference>
<dbReference type="AlphaFoldDB" id="A0AAW0D752"/>
<dbReference type="SUPFAM" id="SSF53474">
    <property type="entry name" value="alpha/beta-Hydrolases"/>
    <property type="match status" value="1"/>
</dbReference>
<dbReference type="EMBL" id="JAYKXP010000021">
    <property type="protein sequence ID" value="KAK7047199.1"/>
    <property type="molecule type" value="Genomic_DNA"/>
</dbReference>
<evidence type="ECO:0000256" key="5">
    <source>
        <dbReference type="ARBA" id="ARBA00023180"/>
    </source>
</evidence>
<organism evidence="6 7">
    <name type="scientific">Paramarasmius palmivorus</name>
    <dbReference type="NCBI Taxonomy" id="297713"/>
    <lineage>
        <taxon>Eukaryota</taxon>
        <taxon>Fungi</taxon>
        <taxon>Dikarya</taxon>
        <taxon>Basidiomycota</taxon>
        <taxon>Agaricomycotina</taxon>
        <taxon>Agaricomycetes</taxon>
        <taxon>Agaricomycetidae</taxon>
        <taxon>Agaricales</taxon>
        <taxon>Marasmiineae</taxon>
        <taxon>Marasmiaceae</taxon>
        <taxon>Paramarasmius</taxon>
    </lineage>
</organism>
<keyword evidence="7" id="KW-1185">Reference proteome</keyword>
<evidence type="ECO:0000256" key="4">
    <source>
        <dbReference type="ARBA" id="ARBA00022801"/>
    </source>
</evidence>
<protein>
    <submittedName>
        <fullName evidence="6">Uncharacterized protein</fullName>
    </submittedName>
</protein>
<dbReference type="Gene3D" id="1.10.287.410">
    <property type="match status" value="1"/>
</dbReference>
<keyword evidence="3" id="KW-0645">Protease</keyword>
<keyword evidence="5" id="KW-0325">Glycoprotein</keyword>
<keyword evidence="4" id="KW-0378">Hydrolase</keyword>
<dbReference type="InterPro" id="IPR033124">
    <property type="entry name" value="Ser_caboxypep_his_AS"/>
</dbReference>
<evidence type="ECO:0000313" key="7">
    <source>
        <dbReference type="Proteomes" id="UP001383192"/>
    </source>
</evidence>
<proteinExistence type="inferred from homology"/>
<dbReference type="Proteomes" id="UP001383192">
    <property type="component" value="Unassembled WGS sequence"/>
</dbReference>
<comment type="caution">
    <text evidence="6">The sequence shown here is derived from an EMBL/GenBank/DDBJ whole genome shotgun (WGS) entry which is preliminary data.</text>
</comment>
<evidence type="ECO:0000256" key="1">
    <source>
        <dbReference type="ARBA" id="ARBA00009431"/>
    </source>
</evidence>
<name>A0AAW0D752_9AGAR</name>
<evidence type="ECO:0000256" key="3">
    <source>
        <dbReference type="ARBA" id="ARBA00022670"/>
    </source>
</evidence>
<reference evidence="6 7" key="1">
    <citation type="submission" date="2024-01" db="EMBL/GenBank/DDBJ databases">
        <title>A draft genome for a cacao thread blight-causing isolate of Paramarasmius palmivorus.</title>
        <authorList>
            <person name="Baruah I.K."/>
            <person name="Bukari Y."/>
            <person name="Amoako-Attah I."/>
            <person name="Meinhardt L.W."/>
            <person name="Bailey B.A."/>
            <person name="Cohen S.P."/>
        </authorList>
    </citation>
    <scope>NUCLEOTIDE SEQUENCE [LARGE SCALE GENOMIC DNA]</scope>
    <source>
        <strain evidence="6 7">GH-12</strain>
    </source>
</reference>
<dbReference type="PROSITE" id="PS00560">
    <property type="entry name" value="CARBOXYPEPT_SER_HIS"/>
    <property type="match status" value="1"/>
</dbReference>